<evidence type="ECO:0000259" key="11">
    <source>
        <dbReference type="PROSITE" id="PS51198"/>
    </source>
</evidence>
<feature type="domain" description="UvrD-like helicase C-terminal" evidence="12">
    <location>
        <begin position="506"/>
        <end position="786"/>
    </location>
</feature>
<gene>
    <name evidence="13" type="ORF">GCM10011496_29240</name>
</gene>
<dbReference type="Pfam" id="PF00580">
    <property type="entry name" value="UvrD-helicase"/>
    <property type="match status" value="1"/>
</dbReference>
<keyword evidence="5" id="KW-0413">Isomerase</keyword>
<feature type="domain" description="UvrD-like helicase ATP-binding" evidence="11">
    <location>
        <begin position="19"/>
        <end position="484"/>
    </location>
</feature>
<evidence type="ECO:0000256" key="2">
    <source>
        <dbReference type="ARBA" id="ARBA00022801"/>
    </source>
</evidence>
<comment type="catalytic activity">
    <reaction evidence="9">
        <text>ATP + H2O = ADP + phosphate + H(+)</text>
        <dbReference type="Rhea" id="RHEA:13065"/>
        <dbReference type="ChEBI" id="CHEBI:15377"/>
        <dbReference type="ChEBI" id="CHEBI:15378"/>
        <dbReference type="ChEBI" id="CHEBI:30616"/>
        <dbReference type="ChEBI" id="CHEBI:43474"/>
        <dbReference type="ChEBI" id="CHEBI:456216"/>
        <dbReference type="EC" id="5.6.2.4"/>
    </reaction>
</comment>
<dbReference type="GO" id="GO:0003677">
    <property type="term" value="F:DNA binding"/>
    <property type="evidence" value="ECO:0007669"/>
    <property type="project" value="InterPro"/>
</dbReference>
<evidence type="ECO:0000259" key="12">
    <source>
        <dbReference type="PROSITE" id="PS51217"/>
    </source>
</evidence>
<name>A0A916WKG9_9BURK</name>
<evidence type="ECO:0000256" key="1">
    <source>
        <dbReference type="ARBA" id="ARBA00022741"/>
    </source>
</evidence>
<dbReference type="SUPFAM" id="SSF52540">
    <property type="entry name" value="P-loop containing nucleoside triphosphate hydrolases"/>
    <property type="match status" value="1"/>
</dbReference>
<evidence type="ECO:0000256" key="6">
    <source>
        <dbReference type="ARBA" id="ARBA00034617"/>
    </source>
</evidence>
<organism evidence="13 14">
    <name type="scientific">Polaromonas eurypsychrophila</name>
    <dbReference type="NCBI Taxonomy" id="1614635"/>
    <lineage>
        <taxon>Bacteria</taxon>
        <taxon>Pseudomonadati</taxon>
        <taxon>Pseudomonadota</taxon>
        <taxon>Betaproteobacteria</taxon>
        <taxon>Burkholderiales</taxon>
        <taxon>Comamonadaceae</taxon>
        <taxon>Polaromonas</taxon>
    </lineage>
</organism>
<dbReference type="GO" id="GO:0000725">
    <property type="term" value="P:recombinational repair"/>
    <property type="evidence" value="ECO:0007669"/>
    <property type="project" value="TreeGrafter"/>
</dbReference>
<dbReference type="PANTHER" id="PTHR11070">
    <property type="entry name" value="UVRD / RECB / PCRA DNA HELICASE FAMILY MEMBER"/>
    <property type="match status" value="1"/>
</dbReference>
<dbReference type="AlphaFoldDB" id="A0A916WKG9"/>
<dbReference type="Pfam" id="PF13361">
    <property type="entry name" value="UvrD_C"/>
    <property type="match status" value="2"/>
</dbReference>
<dbReference type="InterPro" id="IPR014016">
    <property type="entry name" value="UvrD-like_ATP-bd"/>
</dbReference>
<sequence length="1084" mass="119716">MLGAMAMTPQAAYEHNGQPVSADAFYAIACDPRRSVAVEACAGAGKTWMLVSRIVRALLDGAQPQEILAITFTKRAAGEMRERLYEWLEQFAQADDATLMRELAMRGFAYEKGPQPPPDGREQLSNLYQRILETGRAVQIRTFHSWFAALLRSAPLALLQQQGLPLNYELLEDDAPARALVWRRFYAALVDQPELRADFEAVVQTYGRFQADKALQAALDKRTEFVLADATGVVDSSVQHFTVQFTEFGGLDDPEELLTSNRFHRQTLRDAALALARASAPTFAAKGVELEQALTAGDMQAAFAALLTEKGTARKFGEKIVGIELVRVAQELVLRVLAACQQHVAWLYQQRMARLARLLIAEFSALKQERGWVDMNDIETAALTLLGDELLSGWVQQRLDARIRHLLIDEFQDTNPLQWQALWSWLSAYGGAGTAPSVFIVGDPKQSIYRFRRAEPQVFKAAQQFVRQGLDGELLSCDHTRRNAQRVISTVNTAMGAARDADGYDGFREHTSESLEAGAVGRLPAIPRSKEDEADSVELGGWRDSLTTPREIPEETLRTLEARQAAAWISQQIAGGLKPEDVMVLSRKRAGLLPLQDELRALHIPAVVGEKTALIDCCEVQDIVALLDVLVSPQHDLSMARALKSPLFGLGDETLVQIALQRADTGRSWFEVLQKSEQLVPDTKGLRPVLMLYKGWLDALPPHDALQAIYHHGDVLAKFAAAAPDAQRASVLANLRALLAVALQLDGGRYATPYAFVRALKAGGQLAPATVSDEAVRLLTIHGAKGLEAEAVLLLDTDTLERNPDSMGVLVDWPGEDVAPKKFVFLVSETRPPACAVETLAEEHAARRREELNALYVALTRARHTLVLSSITPHREPADSWWRRLDRLLKEIPVPPAQLLEGATARALDYLLELPVAPVLPASTAIEVVADEDADVTRIGQAMHRLLEWGTLAPTQLRAVVREFRLSPAQGQLAADRARSILAGEGAWAWDEQVLAWQGNEVELFHGGQLLRLDRLVQRRDAGHEGHWWVLDYKSHAAPHQVPDLREQMRAYGAAVQALYPDEVVRTAFLTPDGALFEVVEAQA</sequence>
<keyword evidence="3 10" id="KW-0347">Helicase</keyword>
<evidence type="ECO:0000256" key="9">
    <source>
        <dbReference type="ARBA" id="ARBA00048988"/>
    </source>
</evidence>
<comment type="catalytic activity">
    <reaction evidence="6">
        <text>Couples ATP hydrolysis with the unwinding of duplex DNA by translocating in the 3'-5' direction.</text>
        <dbReference type="EC" id="5.6.2.4"/>
    </reaction>
</comment>
<keyword evidence="1 10" id="KW-0547">Nucleotide-binding</keyword>
<dbReference type="PANTHER" id="PTHR11070:SF2">
    <property type="entry name" value="ATP-DEPENDENT DNA HELICASE SRS2"/>
    <property type="match status" value="1"/>
</dbReference>
<evidence type="ECO:0000256" key="10">
    <source>
        <dbReference type="PROSITE-ProRule" id="PRU00560"/>
    </source>
</evidence>
<dbReference type="GO" id="GO:0005829">
    <property type="term" value="C:cytosol"/>
    <property type="evidence" value="ECO:0007669"/>
    <property type="project" value="TreeGrafter"/>
</dbReference>
<keyword evidence="4 10" id="KW-0067">ATP-binding</keyword>
<dbReference type="Gene3D" id="1.10.486.10">
    <property type="entry name" value="PCRA, domain 4"/>
    <property type="match status" value="1"/>
</dbReference>
<dbReference type="InterPro" id="IPR027417">
    <property type="entry name" value="P-loop_NTPase"/>
</dbReference>
<proteinExistence type="predicted"/>
<protein>
    <recommendedName>
        <fullName evidence="7">DNA 3'-5' helicase</fullName>
        <ecNumber evidence="7">5.6.2.4</ecNumber>
    </recommendedName>
    <alternativeName>
        <fullName evidence="8">DNA 3'-5' helicase II</fullName>
    </alternativeName>
</protein>
<dbReference type="EC" id="5.6.2.4" evidence="7"/>
<feature type="binding site" evidence="10">
    <location>
        <begin position="40"/>
        <end position="47"/>
    </location>
    <ligand>
        <name>ATP</name>
        <dbReference type="ChEBI" id="CHEBI:30616"/>
    </ligand>
</feature>
<dbReference type="InterPro" id="IPR014017">
    <property type="entry name" value="DNA_helicase_UvrD-like_C"/>
</dbReference>
<keyword evidence="14" id="KW-1185">Reference proteome</keyword>
<reference evidence="13" key="1">
    <citation type="journal article" date="2014" name="Int. J. Syst. Evol. Microbiol.">
        <title>Complete genome sequence of Corynebacterium casei LMG S-19264T (=DSM 44701T), isolated from a smear-ripened cheese.</title>
        <authorList>
            <consortium name="US DOE Joint Genome Institute (JGI-PGF)"/>
            <person name="Walter F."/>
            <person name="Albersmeier A."/>
            <person name="Kalinowski J."/>
            <person name="Ruckert C."/>
        </authorList>
    </citation>
    <scope>NUCLEOTIDE SEQUENCE</scope>
    <source>
        <strain evidence="13">CGMCC 1.15322</strain>
    </source>
</reference>
<evidence type="ECO:0000256" key="8">
    <source>
        <dbReference type="ARBA" id="ARBA00034923"/>
    </source>
</evidence>
<comment type="caution">
    <text evidence="13">The sequence shown here is derived from an EMBL/GenBank/DDBJ whole genome shotgun (WGS) entry which is preliminary data.</text>
</comment>
<dbReference type="Proteomes" id="UP000620596">
    <property type="component" value="Unassembled WGS sequence"/>
</dbReference>
<dbReference type="InterPro" id="IPR000212">
    <property type="entry name" value="DNA_helicase_UvrD/REP"/>
</dbReference>
<dbReference type="PROSITE" id="PS51198">
    <property type="entry name" value="UVRD_HELICASE_ATP_BIND"/>
    <property type="match status" value="1"/>
</dbReference>
<dbReference type="Pfam" id="PF12705">
    <property type="entry name" value="PDDEXK_1"/>
    <property type="match status" value="1"/>
</dbReference>
<accession>A0A916WKG9</accession>
<keyword evidence="2 10" id="KW-0378">Hydrolase</keyword>
<dbReference type="GO" id="GO:0033202">
    <property type="term" value="C:DNA helicase complex"/>
    <property type="evidence" value="ECO:0007669"/>
    <property type="project" value="TreeGrafter"/>
</dbReference>
<dbReference type="Gene3D" id="3.40.50.300">
    <property type="entry name" value="P-loop containing nucleotide triphosphate hydrolases"/>
    <property type="match status" value="3"/>
</dbReference>
<reference evidence="13" key="2">
    <citation type="submission" date="2020-09" db="EMBL/GenBank/DDBJ databases">
        <authorList>
            <person name="Sun Q."/>
            <person name="Zhou Y."/>
        </authorList>
    </citation>
    <scope>NUCLEOTIDE SEQUENCE</scope>
    <source>
        <strain evidence="13">CGMCC 1.15322</strain>
    </source>
</reference>
<evidence type="ECO:0000256" key="4">
    <source>
        <dbReference type="ARBA" id="ARBA00022840"/>
    </source>
</evidence>
<dbReference type="PROSITE" id="PS51217">
    <property type="entry name" value="UVRD_HELICASE_CTER"/>
    <property type="match status" value="1"/>
</dbReference>
<evidence type="ECO:0000256" key="5">
    <source>
        <dbReference type="ARBA" id="ARBA00023235"/>
    </source>
</evidence>
<evidence type="ECO:0000256" key="7">
    <source>
        <dbReference type="ARBA" id="ARBA00034808"/>
    </source>
</evidence>
<dbReference type="GO" id="GO:0016787">
    <property type="term" value="F:hydrolase activity"/>
    <property type="evidence" value="ECO:0007669"/>
    <property type="project" value="UniProtKB-UniRule"/>
</dbReference>
<evidence type="ECO:0000256" key="3">
    <source>
        <dbReference type="ARBA" id="ARBA00022806"/>
    </source>
</evidence>
<dbReference type="GO" id="GO:0043138">
    <property type="term" value="F:3'-5' DNA helicase activity"/>
    <property type="evidence" value="ECO:0007669"/>
    <property type="project" value="UniProtKB-EC"/>
</dbReference>
<evidence type="ECO:0000313" key="14">
    <source>
        <dbReference type="Proteomes" id="UP000620596"/>
    </source>
</evidence>
<dbReference type="EMBL" id="BMIG01000011">
    <property type="protein sequence ID" value="GGB06508.1"/>
    <property type="molecule type" value="Genomic_DNA"/>
</dbReference>
<dbReference type="GO" id="GO:0005524">
    <property type="term" value="F:ATP binding"/>
    <property type="evidence" value="ECO:0007669"/>
    <property type="project" value="UniProtKB-UniRule"/>
</dbReference>
<evidence type="ECO:0000313" key="13">
    <source>
        <dbReference type="EMBL" id="GGB06508.1"/>
    </source>
</evidence>
<dbReference type="InterPro" id="IPR038726">
    <property type="entry name" value="PDDEXK_AddAB-type"/>
</dbReference>